<dbReference type="EMBL" id="GAPW01006079">
    <property type="protein sequence ID" value="JAC07519.1"/>
    <property type="molecule type" value="mRNA"/>
</dbReference>
<accession>A0A023EFY5</accession>
<name>A0A023EFY5_AEDAL</name>
<evidence type="ECO:0000313" key="1">
    <source>
        <dbReference type="EMBL" id="JAC07519.1"/>
    </source>
</evidence>
<reference evidence="1" key="1">
    <citation type="journal article" date="2014" name="PLoS Negl. Trop. Dis.">
        <title>Identification and characterization of seminal fluid proteins in the Asian tiger mosquito, Aedes albopictus.</title>
        <authorList>
            <person name="Boes K.E."/>
            <person name="Ribeiro J.M."/>
            <person name="Wong A."/>
            <person name="Harrington L.C."/>
            <person name="Wolfner M.F."/>
            <person name="Sirot L.K."/>
        </authorList>
    </citation>
    <scope>NUCLEOTIDE SEQUENCE</scope>
    <source>
        <tissue evidence="1">Reproductive organs</tissue>
    </source>
</reference>
<proteinExistence type="evidence at transcript level"/>
<organism evidence="1">
    <name type="scientific">Aedes albopictus</name>
    <name type="common">Asian tiger mosquito</name>
    <name type="synonym">Stegomyia albopicta</name>
    <dbReference type="NCBI Taxonomy" id="7160"/>
    <lineage>
        <taxon>Eukaryota</taxon>
        <taxon>Metazoa</taxon>
        <taxon>Ecdysozoa</taxon>
        <taxon>Arthropoda</taxon>
        <taxon>Hexapoda</taxon>
        <taxon>Insecta</taxon>
        <taxon>Pterygota</taxon>
        <taxon>Neoptera</taxon>
        <taxon>Endopterygota</taxon>
        <taxon>Diptera</taxon>
        <taxon>Nematocera</taxon>
        <taxon>Culicoidea</taxon>
        <taxon>Culicidae</taxon>
        <taxon>Culicinae</taxon>
        <taxon>Aedini</taxon>
        <taxon>Aedes</taxon>
        <taxon>Stegomyia</taxon>
    </lineage>
</organism>
<dbReference type="AlphaFoldDB" id="A0A023EFY5"/>
<protein>
    <submittedName>
        <fullName evidence="1">Uncharacterized protein</fullName>
    </submittedName>
</protein>
<sequence length="123" mass="14649">MVPVAKLITTVAKVRDGYEWYLGKKTQRVEWTEIFAIFAEVMELIAWFLDEEVDNFICKITSVIKIVWAFDVFVSMAIYGIKDIRKYKIYKICRTYILYIKNRRKSNEIRSDDIELEEITSFA</sequence>